<evidence type="ECO:0000256" key="1">
    <source>
        <dbReference type="SAM" id="MobiDB-lite"/>
    </source>
</evidence>
<feature type="domain" description="Putative host cell surface-exposed lipoprotein Ltp-like HTH region" evidence="2">
    <location>
        <begin position="48"/>
        <end position="83"/>
    </location>
</feature>
<organism evidence="3 4">
    <name type="scientific">Brachybacterium vulturis</name>
    <dbReference type="NCBI Taxonomy" id="2017484"/>
    <lineage>
        <taxon>Bacteria</taxon>
        <taxon>Bacillati</taxon>
        <taxon>Actinomycetota</taxon>
        <taxon>Actinomycetes</taxon>
        <taxon>Micrococcales</taxon>
        <taxon>Dermabacteraceae</taxon>
        <taxon>Brachybacterium</taxon>
    </lineage>
</organism>
<proteinExistence type="predicted"/>
<dbReference type="Gene3D" id="1.10.10.10">
    <property type="entry name" value="Winged helix-like DNA-binding domain superfamily/Winged helix DNA-binding domain"/>
    <property type="match status" value="1"/>
</dbReference>
<evidence type="ECO:0000259" key="2">
    <source>
        <dbReference type="Pfam" id="PF07553"/>
    </source>
</evidence>
<dbReference type="InterPro" id="IPR036388">
    <property type="entry name" value="WH-like_DNA-bd_sf"/>
</dbReference>
<feature type="compositionally biased region" description="Low complexity" evidence="1">
    <location>
        <begin position="14"/>
        <end position="37"/>
    </location>
</feature>
<evidence type="ECO:0000313" key="3">
    <source>
        <dbReference type="EMBL" id="ATG50878.1"/>
    </source>
</evidence>
<protein>
    <recommendedName>
        <fullName evidence="2">Putative host cell surface-exposed lipoprotein Ltp-like HTH region domain-containing protein</fullName>
    </recommendedName>
</protein>
<dbReference type="Pfam" id="PF07553">
    <property type="entry name" value="Lipoprotein_Ltp"/>
    <property type="match status" value="1"/>
</dbReference>
<name>A0A291GL12_9MICO</name>
<dbReference type="EMBL" id="CP023563">
    <property type="protein sequence ID" value="ATG50878.1"/>
    <property type="molecule type" value="Genomic_DNA"/>
</dbReference>
<accession>A0A291GL12</accession>
<feature type="region of interest" description="Disordered" evidence="1">
    <location>
        <begin position="98"/>
        <end position="122"/>
    </location>
</feature>
<dbReference type="InterPro" id="IPR011434">
    <property type="entry name" value="Ltp-like_HTH"/>
</dbReference>
<feature type="compositionally biased region" description="Polar residues" evidence="1">
    <location>
        <begin position="46"/>
        <end position="60"/>
    </location>
</feature>
<keyword evidence="4" id="KW-1185">Reference proteome</keyword>
<sequence length="122" mass="12592">MSRARLLVGEVRRAAGAAAEQDAPAEEGAPAEDAPVEGSEVPADHTSASTQDESFSSTMNMSKKGIFDQLTSAYGGPFTQEQGNVGAGEVLTRRRRAVLAPGSREPGVGRGSAPSPESAHVR</sequence>
<gene>
    <name evidence="3" type="ORF">CFK38_04565</name>
</gene>
<dbReference type="RefSeq" id="WP_096802017.1">
    <property type="nucleotide sequence ID" value="NZ_CP023563.1"/>
</dbReference>
<reference evidence="4" key="1">
    <citation type="submission" date="2017-09" db="EMBL/GenBank/DDBJ databases">
        <title>Brachybacterium sp. VM2412.</title>
        <authorList>
            <person name="Tak E.J."/>
            <person name="Bae J.-W."/>
        </authorList>
    </citation>
    <scope>NUCLEOTIDE SEQUENCE [LARGE SCALE GENOMIC DNA]</scope>
    <source>
        <strain evidence="4">VM2412</strain>
    </source>
</reference>
<evidence type="ECO:0000313" key="4">
    <source>
        <dbReference type="Proteomes" id="UP000218165"/>
    </source>
</evidence>
<dbReference type="Proteomes" id="UP000218165">
    <property type="component" value="Chromosome"/>
</dbReference>
<feature type="region of interest" description="Disordered" evidence="1">
    <location>
        <begin position="13"/>
        <end position="60"/>
    </location>
</feature>
<dbReference type="AlphaFoldDB" id="A0A291GL12"/>
<dbReference type="KEGG" id="brz:CFK38_04565"/>